<feature type="coiled-coil region" evidence="2">
    <location>
        <begin position="1"/>
        <end position="119"/>
    </location>
</feature>
<dbReference type="FunFam" id="1.20.5.340:FF:000001">
    <property type="entry name" value="Tropomyosin alpha-1 chain isoform 2"/>
    <property type="match status" value="1"/>
</dbReference>
<keyword evidence="4" id="KW-1185">Reference proteome</keyword>
<dbReference type="EMBL" id="CCBP010000120">
    <property type="protein sequence ID" value="CDO73255.1"/>
    <property type="molecule type" value="Genomic_DNA"/>
</dbReference>
<name>A0A060SFV9_PYCCI</name>
<accession>A0A060SFV9</accession>
<dbReference type="InterPro" id="IPR000533">
    <property type="entry name" value="Tropomyosin"/>
</dbReference>
<dbReference type="Proteomes" id="UP000029665">
    <property type="component" value="Unassembled WGS sequence"/>
</dbReference>
<dbReference type="Gene3D" id="1.20.5.170">
    <property type="match status" value="2"/>
</dbReference>
<evidence type="ECO:0000256" key="2">
    <source>
        <dbReference type="SAM" id="Coils"/>
    </source>
</evidence>
<dbReference type="OMA" id="HAEAKCA"/>
<organism evidence="3 4">
    <name type="scientific">Pycnoporus cinnabarinus</name>
    <name type="common">Cinnabar-red polypore</name>
    <name type="synonym">Trametes cinnabarina</name>
    <dbReference type="NCBI Taxonomy" id="5643"/>
    <lineage>
        <taxon>Eukaryota</taxon>
        <taxon>Fungi</taxon>
        <taxon>Dikarya</taxon>
        <taxon>Basidiomycota</taxon>
        <taxon>Agaricomycotina</taxon>
        <taxon>Agaricomycetes</taxon>
        <taxon>Polyporales</taxon>
        <taxon>Polyporaceae</taxon>
        <taxon>Trametes</taxon>
    </lineage>
</organism>
<evidence type="ECO:0000313" key="3">
    <source>
        <dbReference type="EMBL" id="CDO73255.1"/>
    </source>
</evidence>
<dbReference type="SUPFAM" id="SSF57997">
    <property type="entry name" value="Tropomyosin"/>
    <property type="match status" value="1"/>
</dbReference>
<keyword evidence="1 2" id="KW-0175">Coiled coil</keyword>
<sequence length="123" mass="14658">MEKVKERLQLLRADADAANKRAEAAEAKNKHYEQEIDLLKTENEGLQKKVQLLEDELDKAISDLKDTREKLRQLDVRAENSERQIARLEEERDRWEKKYEEMQEKYRESKRELDEVVAAMEGL</sequence>
<dbReference type="OrthoDB" id="128924at2759"/>
<gene>
    <name evidence="3" type="ORF">BN946_scf185008.g17</name>
</gene>
<dbReference type="AlphaFoldDB" id="A0A060SFV9"/>
<proteinExistence type="predicted"/>
<dbReference type="HOGENOM" id="CLU_104738_0_2_1"/>
<protein>
    <recommendedName>
        <fullName evidence="5">Tropomyosin</fullName>
    </recommendedName>
</protein>
<dbReference type="STRING" id="5643.A0A060SFV9"/>
<evidence type="ECO:0000313" key="4">
    <source>
        <dbReference type="Proteomes" id="UP000029665"/>
    </source>
</evidence>
<reference evidence="3" key="1">
    <citation type="submission" date="2014-01" db="EMBL/GenBank/DDBJ databases">
        <title>The genome of the white-rot fungus Pycnoporus cinnabarinus: a basidiomycete model with a versatile arsenal for lignocellulosic biomass breakdown.</title>
        <authorList>
            <person name="Levasseur A."/>
            <person name="Lomascolo A."/>
            <person name="Ruiz-Duenas F.J."/>
            <person name="Uzan E."/>
            <person name="Piumi F."/>
            <person name="Kues U."/>
            <person name="Ram A.F.J."/>
            <person name="Murat C."/>
            <person name="Haon M."/>
            <person name="Benoit I."/>
            <person name="Arfi Y."/>
            <person name="Chevret D."/>
            <person name="Drula E."/>
            <person name="Kwon M.J."/>
            <person name="Gouret P."/>
            <person name="Lesage-Meessen L."/>
            <person name="Lombard V."/>
            <person name="Mariette J."/>
            <person name="Noirot C."/>
            <person name="Park J."/>
            <person name="Patyshakuliyeva A."/>
            <person name="Wieneger R.A.B."/>
            <person name="Wosten H.A.B."/>
            <person name="Martin F."/>
            <person name="Coutinho P.M."/>
            <person name="de Vries R."/>
            <person name="Martinez A.T."/>
            <person name="Klopp C."/>
            <person name="Pontarotti P."/>
            <person name="Henrissat B."/>
            <person name="Record E."/>
        </authorList>
    </citation>
    <scope>NUCLEOTIDE SEQUENCE [LARGE SCALE GENOMIC DNA]</scope>
    <source>
        <strain evidence="3">BRFM137</strain>
    </source>
</reference>
<evidence type="ECO:0000256" key="1">
    <source>
        <dbReference type="ARBA" id="ARBA00023054"/>
    </source>
</evidence>
<comment type="caution">
    <text evidence="3">The sequence shown here is derived from an EMBL/GenBank/DDBJ whole genome shotgun (WGS) entry which is preliminary data.</text>
</comment>
<evidence type="ECO:0008006" key="5">
    <source>
        <dbReference type="Google" id="ProtNLM"/>
    </source>
</evidence>
<dbReference type="Pfam" id="PF00261">
    <property type="entry name" value="Tropomyosin"/>
    <property type="match status" value="1"/>
</dbReference>